<evidence type="ECO:0000313" key="2">
    <source>
        <dbReference type="Proteomes" id="UP000032683"/>
    </source>
</evidence>
<evidence type="ECO:0000313" key="1">
    <source>
        <dbReference type="EMBL" id="GAN99115.1"/>
    </source>
</evidence>
<accession>A0A0D6Q818</accession>
<gene>
    <name evidence="1" type="ORF">Gxy13693_017_003</name>
</gene>
<reference evidence="1 2" key="1">
    <citation type="submission" date="2012-11" db="EMBL/GenBank/DDBJ databases">
        <title>Whole genome sequence of Gluconacetobacter xylinus NBRC 13693.</title>
        <authorList>
            <person name="Azuma Y."/>
            <person name="Higashiura N."/>
            <person name="Hirakawa H."/>
            <person name="Matsushita K."/>
        </authorList>
    </citation>
    <scope>NUCLEOTIDE SEQUENCE [LARGE SCALE GENOMIC DNA]</scope>
    <source>
        <strain evidence="1 2">NBRC 13693</strain>
    </source>
</reference>
<proteinExistence type="predicted"/>
<name>A0A0D6Q818_KOMXY</name>
<dbReference type="Proteomes" id="UP000032683">
    <property type="component" value="Unassembled WGS sequence"/>
</dbReference>
<protein>
    <submittedName>
        <fullName evidence="1">Uncharacterized protein</fullName>
    </submittedName>
</protein>
<comment type="caution">
    <text evidence="1">The sequence shown here is derived from an EMBL/GenBank/DDBJ whole genome shotgun (WGS) entry which is preliminary data.</text>
</comment>
<dbReference type="EMBL" id="BANJ01000017">
    <property type="protein sequence ID" value="GAN99115.1"/>
    <property type="molecule type" value="Genomic_DNA"/>
</dbReference>
<dbReference type="AlphaFoldDB" id="A0A0D6Q818"/>
<sequence>MENWATECMLPYHALKPFIPVKGSTGFMMNYKVGQIDEYDIISQPLREQDERDA</sequence>
<organism evidence="1 2">
    <name type="scientific">Komagataeibacter xylinus NBRC 13693</name>
    <dbReference type="NCBI Taxonomy" id="1234668"/>
    <lineage>
        <taxon>Bacteria</taxon>
        <taxon>Pseudomonadati</taxon>
        <taxon>Pseudomonadota</taxon>
        <taxon>Alphaproteobacteria</taxon>
        <taxon>Acetobacterales</taxon>
        <taxon>Acetobacteraceae</taxon>
        <taxon>Komagataeibacter</taxon>
    </lineage>
</organism>